<dbReference type="InterPro" id="IPR026961">
    <property type="entry name" value="PGG_dom"/>
</dbReference>
<organism evidence="3 4">
    <name type="scientific">Acer saccharum</name>
    <name type="common">Sugar maple</name>
    <dbReference type="NCBI Taxonomy" id="4024"/>
    <lineage>
        <taxon>Eukaryota</taxon>
        <taxon>Viridiplantae</taxon>
        <taxon>Streptophyta</taxon>
        <taxon>Embryophyta</taxon>
        <taxon>Tracheophyta</taxon>
        <taxon>Spermatophyta</taxon>
        <taxon>Magnoliopsida</taxon>
        <taxon>eudicotyledons</taxon>
        <taxon>Gunneridae</taxon>
        <taxon>Pentapetalae</taxon>
        <taxon>rosids</taxon>
        <taxon>malvids</taxon>
        <taxon>Sapindales</taxon>
        <taxon>Sapindaceae</taxon>
        <taxon>Hippocastanoideae</taxon>
        <taxon>Acereae</taxon>
        <taxon>Acer</taxon>
    </lineage>
</organism>
<dbReference type="EMBL" id="JAUESC010000001">
    <property type="protein sequence ID" value="KAK0608261.1"/>
    <property type="molecule type" value="Genomic_DNA"/>
</dbReference>
<dbReference type="AlphaFoldDB" id="A0AA39WAW9"/>
<feature type="transmembrane region" description="Helical" evidence="1">
    <location>
        <begin position="99"/>
        <end position="120"/>
    </location>
</feature>
<feature type="transmembrane region" description="Helical" evidence="1">
    <location>
        <begin position="38"/>
        <end position="58"/>
    </location>
</feature>
<name>A0AA39WAW9_ACESA</name>
<sequence>MKNNIDEINGEQQRTPQELFSKEHEDLLKGGEAWIKNAATSCIVVATIITGVIFAATYTVPGGTAAHYNIDDHNSTVAEGSPIHLNKTLFKIFSMSNEIALSFSTISVLMYLSILLSGFAEKDFIWFLPFKLFVGLLTLLLSIISMMVTYRSIIACAHVLFPLLGDILCLSCRGIYLSFLKPVLEKVLNLLEMVLDFVVCIYNLVDAEN</sequence>
<evidence type="ECO:0000313" key="3">
    <source>
        <dbReference type="EMBL" id="KAK0608261.1"/>
    </source>
</evidence>
<reference evidence="3" key="2">
    <citation type="submission" date="2023-06" db="EMBL/GenBank/DDBJ databases">
        <authorList>
            <person name="Swenson N.G."/>
            <person name="Wegrzyn J.L."/>
            <person name="Mcevoy S.L."/>
        </authorList>
    </citation>
    <scope>NUCLEOTIDE SEQUENCE</scope>
    <source>
        <strain evidence="3">NS2018</strain>
        <tissue evidence="3">Leaf</tissue>
    </source>
</reference>
<keyword evidence="4" id="KW-1185">Reference proteome</keyword>
<feature type="domain" description="PGG" evidence="2">
    <location>
        <begin position="33"/>
        <end position="153"/>
    </location>
</feature>
<protein>
    <recommendedName>
        <fullName evidence="2">PGG domain-containing protein</fullName>
    </recommendedName>
</protein>
<keyword evidence="1" id="KW-0472">Membrane</keyword>
<keyword evidence="1" id="KW-1133">Transmembrane helix</keyword>
<dbReference type="GO" id="GO:0016020">
    <property type="term" value="C:membrane"/>
    <property type="evidence" value="ECO:0007669"/>
    <property type="project" value="TreeGrafter"/>
</dbReference>
<reference evidence="3" key="1">
    <citation type="journal article" date="2022" name="Plant J.">
        <title>Strategies of tolerance reflected in two North American maple genomes.</title>
        <authorList>
            <person name="McEvoy S.L."/>
            <person name="Sezen U.U."/>
            <person name="Trouern-Trend A."/>
            <person name="McMahon S.M."/>
            <person name="Schaberg P.G."/>
            <person name="Yang J."/>
            <person name="Wegrzyn J.L."/>
            <person name="Swenson N.G."/>
        </authorList>
    </citation>
    <scope>NUCLEOTIDE SEQUENCE</scope>
    <source>
        <strain evidence="3">NS2018</strain>
    </source>
</reference>
<dbReference type="Proteomes" id="UP001168877">
    <property type="component" value="Unassembled WGS sequence"/>
</dbReference>
<dbReference type="Pfam" id="PF13962">
    <property type="entry name" value="PGG"/>
    <property type="match status" value="1"/>
</dbReference>
<comment type="caution">
    <text evidence="3">The sequence shown here is derived from an EMBL/GenBank/DDBJ whole genome shotgun (WGS) entry which is preliminary data.</text>
</comment>
<proteinExistence type="predicted"/>
<accession>A0AA39WAW9</accession>
<keyword evidence="1" id="KW-0812">Transmembrane</keyword>
<evidence type="ECO:0000313" key="4">
    <source>
        <dbReference type="Proteomes" id="UP001168877"/>
    </source>
</evidence>
<feature type="transmembrane region" description="Helical" evidence="1">
    <location>
        <begin position="132"/>
        <end position="153"/>
    </location>
</feature>
<evidence type="ECO:0000259" key="2">
    <source>
        <dbReference type="Pfam" id="PF13962"/>
    </source>
</evidence>
<evidence type="ECO:0000256" key="1">
    <source>
        <dbReference type="SAM" id="Phobius"/>
    </source>
</evidence>
<gene>
    <name evidence="3" type="ORF">LWI29_028028</name>
</gene>
<dbReference type="PANTHER" id="PTHR24177">
    <property type="entry name" value="CASKIN"/>
    <property type="match status" value="1"/>
</dbReference>
<dbReference type="PANTHER" id="PTHR24177:SF292">
    <property type="entry name" value="ANKYRIN REPEAT FAMILY PROTEIN-RELATED"/>
    <property type="match status" value="1"/>
</dbReference>